<dbReference type="EMBL" id="JH717842">
    <property type="protein sequence ID" value="EWY94683.1"/>
    <property type="molecule type" value="Genomic_DNA"/>
</dbReference>
<accession>W9IIB1</accession>
<name>W9IIB1_FUSOX</name>
<organism evidence="1 2">
    <name type="scientific">Fusarium oxysporum NRRL 32931</name>
    <dbReference type="NCBI Taxonomy" id="660029"/>
    <lineage>
        <taxon>Eukaryota</taxon>
        <taxon>Fungi</taxon>
        <taxon>Dikarya</taxon>
        <taxon>Ascomycota</taxon>
        <taxon>Pezizomycotina</taxon>
        <taxon>Sordariomycetes</taxon>
        <taxon>Hypocreomycetidae</taxon>
        <taxon>Hypocreales</taxon>
        <taxon>Nectriaceae</taxon>
        <taxon>Fusarium</taxon>
        <taxon>Fusarium oxysporum species complex</taxon>
    </lineage>
</organism>
<protein>
    <submittedName>
        <fullName evidence="1">Uncharacterized protein</fullName>
    </submittedName>
</protein>
<dbReference type="HOGENOM" id="CLU_2197071_0_0_1"/>
<dbReference type="Proteomes" id="UP000030753">
    <property type="component" value="Unassembled WGS sequence"/>
</dbReference>
<proteinExistence type="predicted"/>
<dbReference type="AlphaFoldDB" id="W9IIB1"/>
<evidence type="ECO:0000313" key="1">
    <source>
        <dbReference type="EMBL" id="EWY94683.1"/>
    </source>
</evidence>
<reference evidence="1 2" key="1">
    <citation type="submission" date="2011-06" db="EMBL/GenBank/DDBJ databases">
        <title>The Genome Sequence of Fusarium oxysporum FOSC 3-a.</title>
        <authorList>
            <consortium name="The Broad Institute Genome Sequencing Platform"/>
            <person name="Ma L.-J."/>
            <person name="Gale L.R."/>
            <person name="Schwartz D.C."/>
            <person name="Zhou S."/>
            <person name="Corby-Kistler H."/>
            <person name="Young S.K."/>
            <person name="Zeng Q."/>
            <person name="Gargeya S."/>
            <person name="Fitzgerald M."/>
            <person name="Haas B."/>
            <person name="Abouelleil A."/>
            <person name="Alvarado L."/>
            <person name="Arachchi H.M."/>
            <person name="Berlin A."/>
            <person name="Brown A."/>
            <person name="Chapman S.B."/>
            <person name="Chen Z."/>
            <person name="Dunbar C."/>
            <person name="Freedman E."/>
            <person name="Gearin G."/>
            <person name="Gellesch M."/>
            <person name="Goldberg J."/>
            <person name="Griggs A."/>
            <person name="Gujja S."/>
            <person name="Heiman D."/>
            <person name="Howarth C."/>
            <person name="Larson L."/>
            <person name="Lui A."/>
            <person name="MacDonald P.J.P."/>
            <person name="Mehta T."/>
            <person name="Montmayeur A."/>
            <person name="Murphy C."/>
            <person name="Neiman D."/>
            <person name="Pearson M."/>
            <person name="Priest M."/>
            <person name="Roberts A."/>
            <person name="Saif S."/>
            <person name="Shea T."/>
            <person name="Shenoy N."/>
            <person name="Sisk P."/>
            <person name="Stolte C."/>
            <person name="Sykes S."/>
            <person name="Wortman J."/>
            <person name="Nusbaum C."/>
            <person name="Birren B."/>
        </authorList>
    </citation>
    <scope>NUCLEOTIDE SEQUENCE [LARGE SCALE GENOMIC DNA]</scope>
    <source>
        <strain evidence="2">FOSC 3-a</strain>
    </source>
</reference>
<evidence type="ECO:0000313" key="2">
    <source>
        <dbReference type="Proteomes" id="UP000030753"/>
    </source>
</evidence>
<sequence>MPNLVELHLALLSAQFCCRQRLPCRAFHPPYPIATTRPALIDTGLTGAHSVGCCVRKHFLITTHNPIPLNSKIRIRAVCFLILHSVEKPSLGRIELAAARHAHVTIRW</sequence>
<gene>
    <name evidence="1" type="ORF">FOYG_07301</name>
</gene>